<feature type="region of interest" description="Disordered" evidence="7">
    <location>
        <begin position="1460"/>
        <end position="1555"/>
    </location>
</feature>
<dbReference type="InterPro" id="IPR019734">
    <property type="entry name" value="TPR_rpt"/>
</dbReference>
<evidence type="ECO:0000256" key="4">
    <source>
        <dbReference type="ARBA" id="ARBA00040133"/>
    </source>
</evidence>
<evidence type="ECO:0000256" key="3">
    <source>
        <dbReference type="ARBA" id="ARBA00038275"/>
    </source>
</evidence>
<feature type="compositionally biased region" description="Acidic residues" evidence="7">
    <location>
        <begin position="1047"/>
        <end position="1057"/>
    </location>
</feature>
<feature type="repeat" description="TPR" evidence="5">
    <location>
        <begin position="447"/>
        <end position="480"/>
    </location>
</feature>
<dbReference type="STRING" id="307507.A0A2V0NLB5"/>
<dbReference type="PROSITE" id="PS50005">
    <property type="entry name" value="TPR"/>
    <property type="match status" value="2"/>
</dbReference>
<keyword evidence="10" id="KW-1185">Reference proteome</keyword>
<evidence type="ECO:0000256" key="5">
    <source>
        <dbReference type="PROSITE-ProRule" id="PRU00339"/>
    </source>
</evidence>
<feature type="compositionally biased region" description="Low complexity" evidence="7">
    <location>
        <begin position="1"/>
        <end position="31"/>
    </location>
</feature>
<accession>A0A2V0NLB5</accession>
<feature type="compositionally biased region" description="Low complexity" evidence="7">
    <location>
        <begin position="858"/>
        <end position="907"/>
    </location>
</feature>
<dbReference type="InterPro" id="IPR011990">
    <property type="entry name" value="TPR-like_helical_dom_sf"/>
</dbReference>
<dbReference type="Pfam" id="PF14559">
    <property type="entry name" value="TPR_19"/>
    <property type="match status" value="1"/>
</dbReference>
<feature type="compositionally biased region" description="Low complexity" evidence="7">
    <location>
        <begin position="1080"/>
        <end position="1090"/>
    </location>
</feature>
<feature type="region of interest" description="Disordered" evidence="7">
    <location>
        <begin position="1020"/>
        <end position="1227"/>
    </location>
</feature>
<evidence type="ECO:0000256" key="6">
    <source>
        <dbReference type="SAM" id="Coils"/>
    </source>
</evidence>
<feature type="compositionally biased region" description="Low complexity" evidence="7">
    <location>
        <begin position="1020"/>
        <end position="1035"/>
    </location>
</feature>
<feature type="compositionally biased region" description="Low complexity" evidence="7">
    <location>
        <begin position="38"/>
        <end position="55"/>
    </location>
</feature>
<dbReference type="PANTHER" id="PTHR46423:SF1">
    <property type="entry name" value="RNA POLYMERASE II-ASSOCIATED PROTEIN 3"/>
    <property type="match status" value="1"/>
</dbReference>
<proteinExistence type="inferred from homology"/>
<dbReference type="Pfam" id="PF13877">
    <property type="entry name" value="RPAP3_C"/>
    <property type="match status" value="1"/>
</dbReference>
<feature type="region of interest" description="Disordered" evidence="7">
    <location>
        <begin position="1"/>
        <end position="64"/>
    </location>
</feature>
<feature type="compositionally biased region" description="Acidic residues" evidence="7">
    <location>
        <begin position="1584"/>
        <end position="1597"/>
    </location>
</feature>
<feature type="region of interest" description="Disordered" evidence="7">
    <location>
        <begin position="1425"/>
        <end position="1445"/>
    </location>
</feature>
<feature type="compositionally biased region" description="Basic and acidic residues" evidence="7">
    <location>
        <begin position="1108"/>
        <end position="1127"/>
    </location>
</feature>
<dbReference type="Proteomes" id="UP000247498">
    <property type="component" value="Unassembled WGS sequence"/>
</dbReference>
<feature type="region of interest" description="Disordered" evidence="7">
    <location>
        <begin position="958"/>
        <end position="981"/>
    </location>
</feature>
<feature type="domain" description="RNA-polymerase II-associated protein 3-like C-terminal" evidence="8">
    <location>
        <begin position="1633"/>
        <end position="1728"/>
    </location>
</feature>
<dbReference type="OrthoDB" id="629492at2759"/>
<protein>
    <recommendedName>
        <fullName evidence="4">RNA polymerase II-associated protein 3</fullName>
    </recommendedName>
</protein>
<evidence type="ECO:0000313" key="10">
    <source>
        <dbReference type="Proteomes" id="UP000247498"/>
    </source>
</evidence>
<dbReference type="PANTHER" id="PTHR46423">
    <property type="entry name" value="RNA POLYMERASE II-ASSOCIATED PROTEIN 3"/>
    <property type="match status" value="1"/>
</dbReference>
<dbReference type="SUPFAM" id="SSF48452">
    <property type="entry name" value="TPR-like"/>
    <property type="match status" value="4"/>
</dbReference>
<keyword evidence="2 5" id="KW-0802">TPR repeat</keyword>
<comment type="caution">
    <text evidence="9">The sequence shown here is derived from an EMBL/GenBank/DDBJ whole genome shotgun (WGS) entry which is preliminary data.</text>
</comment>
<evidence type="ECO:0000313" key="9">
    <source>
        <dbReference type="EMBL" id="GBF88196.1"/>
    </source>
</evidence>
<comment type="similarity">
    <text evidence="3">Belongs to the RPAP3 family.</text>
</comment>
<organism evidence="9 10">
    <name type="scientific">Raphidocelis subcapitata</name>
    <dbReference type="NCBI Taxonomy" id="307507"/>
    <lineage>
        <taxon>Eukaryota</taxon>
        <taxon>Viridiplantae</taxon>
        <taxon>Chlorophyta</taxon>
        <taxon>core chlorophytes</taxon>
        <taxon>Chlorophyceae</taxon>
        <taxon>CS clade</taxon>
        <taxon>Sphaeropleales</taxon>
        <taxon>Selenastraceae</taxon>
        <taxon>Raphidocelis</taxon>
    </lineage>
</organism>
<keyword evidence="6" id="KW-0175">Coiled coil</keyword>
<dbReference type="EMBL" id="BDRX01000004">
    <property type="protein sequence ID" value="GBF88196.1"/>
    <property type="molecule type" value="Genomic_DNA"/>
</dbReference>
<feature type="compositionally biased region" description="Low complexity" evidence="7">
    <location>
        <begin position="1521"/>
        <end position="1555"/>
    </location>
</feature>
<feature type="compositionally biased region" description="Low complexity" evidence="7">
    <location>
        <begin position="1190"/>
        <end position="1199"/>
    </location>
</feature>
<feature type="region of interest" description="Disordered" evidence="7">
    <location>
        <begin position="1579"/>
        <end position="1602"/>
    </location>
</feature>
<dbReference type="SMART" id="SM00028">
    <property type="entry name" value="TPR"/>
    <property type="match status" value="12"/>
</dbReference>
<name>A0A2V0NLB5_9CHLO</name>
<feature type="compositionally biased region" description="Low complexity" evidence="7">
    <location>
        <begin position="1128"/>
        <end position="1145"/>
    </location>
</feature>
<feature type="repeat" description="TPR" evidence="5">
    <location>
        <begin position="734"/>
        <end position="767"/>
    </location>
</feature>
<dbReference type="InterPro" id="IPR025986">
    <property type="entry name" value="RPAP3-like_C"/>
</dbReference>
<keyword evidence="1" id="KW-0677">Repeat</keyword>
<feature type="compositionally biased region" description="Basic residues" evidence="7">
    <location>
        <begin position="1152"/>
        <end position="1161"/>
    </location>
</feature>
<evidence type="ECO:0000256" key="2">
    <source>
        <dbReference type="ARBA" id="ARBA00022803"/>
    </source>
</evidence>
<dbReference type="InterPro" id="IPR051966">
    <property type="entry name" value="RPAP3"/>
</dbReference>
<feature type="coiled-coil region" evidence="6">
    <location>
        <begin position="385"/>
        <end position="422"/>
    </location>
</feature>
<feature type="compositionally biased region" description="Low complexity" evidence="7">
    <location>
        <begin position="1460"/>
        <end position="1477"/>
    </location>
</feature>
<sequence>MDDAADQSAAAAALRAWQRDMAQQGAASGADRPGRGAGPAPVRGQAKQAAAAGAAARDDAARGGAGDQLLGRELAAAEGLDLLFGGPMRLPGDVDCSGRAAPLIREAAGPGTDAAEGGGGEDEAQPELQQVSKHTRELLRKQRALPTAERERLAENARLRGNEAFRAGDVWEAREAYTLALGLNSRDARIFANRAAVFVRLRRWAEALADADAALVINAAHAKALLRRAEALRHLGRRDECMQTLDALERLEPGAKDAAQIRRQLQRQEEEAAAAARPREPAALSPIATHRLRPVSPANGQARADAANGSGGAAAGMYRIPVVESEDTTDDSDADVEMLVPPPLPAAAANGQAGAQNAQQRAAADARSVSLSALAEAAAAAAAGAEAAEARARTAAAEAERLEAAMQEAVEAAVAAEAARSEAAHRAAGAFGGDDEGLQGASFSEAVARLKERGTAAFKQGNVKAAVDLFGRALRLAPDSPQLWCNRALAHLHARRPREAAHDAAAALAHADANGELRAKALLRRSRAKRELGDLYGARDDLLACIRMLPGGREREEVGAECRVLVKLIAERKASAAAASAAAPKASSDYGHTVIEELPSDEEDESAALEELHLKGIADDEAAVNRAARQRANTATNRAEWESPARLAAEVAAASERATAARTAWEAAAQQAASAQAAATAARRAAEESAAAAAAAQEAAPATPPAPVSTSAPAAAAAAAPAPDAASAGGPPSVEALNALGRERFAAGDLAGAVSAWQEVLMEEPDHAFALCNLAQVMRLAGDSAGAERAATEVLQLPAARVTEALRIKATHRRALALEDLGRWEEALALLSEIAHASPCGLDLVRLGEKVQSRRKAPGAAPWEPEAVAEQAAATEPKAEAAAVELAATAEAAAAAEPAARGEAASEPTSVAPAGQQQQLEECSGGRGVAGAAAAVVQPASLVPSEEEEAAVNAASGATVASTAAPQPVETAAPAASRRPILVVPETESEEEGDQPTDEQQLLAGSAAAAGGAAIAAGSEPAAAAADQPAASGAQQRRRPIAVVFDDSSDEEEEAAADEQGAGAASASGGERHDSPGDSAAAGGQQQEVDQQQEEQSDQQASVTTDAGRTHQQAEEEAQEEQHKEQPQDAASAAAGEAFTAQQQQNEQDKPKAKKKKKKSKGQAQPAEAAADGGGADEAAAADAGGGSGASAAGSASAGAGIGNQNKAAGRTPAPTCPEPREPLATLLLPTSPGRAALQLQLPASAVAEARAKRDAARDEWTQLLLSKLGKAGGSKGQSRIGAGAAGPEDGATDGVLGRIQESLRKQRDEADRGAARGEALLRQGKAAEALRALGRGAEAEPEDPRFQALIAQAYMKLKRPDRALAAVDTALALEGVAAAEGSESATRSSRKPQGAAWLGGVLARRAAVLRQLGRVQEALQSAKQAVAADPSEPSHAQLASELTEARRREVAARVVAAQAGRGSAAAPAAAAAAVPQNDSREEGGSADAASASRKTAPPPRKPQKAAGAAQPPEPAPAPAAAPAAAAAAPPAAPEPAGAADARRAGQGASPDANGAACPAAAAAAAPVVWRINPITVEEVSGSEAEDADEDEEEEGEAVTKAEATAAASLEANGTAPVAASAPAAARAAVPAPPRSALELQRALSTLAPRGPGGGEAVPAALVDYVRSIPPRSYPKILKGGLTPELLAPLAAALAASAADGGAEAAEAARDALLGLAGAERFGLVAAMSARGGGAAGAVRRAAAAVEAAGLDAGELRAKYAPLLR</sequence>
<evidence type="ECO:0000259" key="8">
    <source>
        <dbReference type="Pfam" id="PF13877"/>
    </source>
</evidence>
<reference evidence="9 10" key="1">
    <citation type="journal article" date="2018" name="Sci. Rep.">
        <title>Raphidocelis subcapitata (=Pseudokirchneriella subcapitata) provides an insight into genome evolution and environmental adaptations in the Sphaeropleales.</title>
        <authorList>
            <person name="Suzuki S."/>
            <person name="Yamaguchi H."/>
            <person name="Nakajima N."/>
            <person name="Kawachi M."/>
        </authorList>
    </citation>
    <scope>NUCLEOTIDE SEQUENCE [LARGE SCALE GENOMIC DNA]</scope>
    <source>
        <strain evidence="9 10">NIES-35</strain>
    </source>
</reference>
<dbReference type="InParanoid" id="A0A2V0NLB5"/>
<feature type="region of interest" description="Disordered" evidence="7">
    <location>
        <begin position="1271"/>
        <end position="1295"/>
    </location>
</feature>
<dbReference type="Pfam" id="PF13432">
    <property type="entry name" value="TPR_16"/>
    <property type="match status" value="1"/>
</dbReference>
<evidence type="ECO:0000256" key="1">
    <source>
        <dbReference type="ARBA" id="ARBA00022737"/>
    </source>
</evidence>
<gene>
    <name evidence="9" type="ORF">Rsub_00908</name>
</gene>
<feature type="compositionally biased region" description="Low complexity" evidence="7">
    <location>
        <begin position="1167"/>
        <end position="1183"/>
    </location>
</feature>
<feature type="region of interest" description="Disordered" evidence="7">
    <location>
        <begin position="856"/>
        <end position="921"/>
    </location>
</feature>
<feature type="compositionally biased region" description="Low complexity" evidence="7">
    <location>
        <begin position="1058"/>
        <end position="1069"/>
    </location>
</feature>
<dbReference type="GO" id="GO:0101031">
    <property type="term" value="C:protein folding chaperone complex"/>
    <property type="evidence" value="ECO:0007669"/>
    <property type="project" value="TreeGrafter"/>
</dbReference>
<evidence type="ECO:0000256" key="7">
    <source>
        <dbReference type="SAM" id="MobiDB-lite"/>
    </source>
</evidence>
<dbReference type="Gene3D" id="1.25.40.10">
    <property type="entry name" value="Tetratricopeptide repeat domain"/>
    <property type="match status" value="4"/>
</dbReference>
<feature type="region of interest" description="Disordered" evidence="7">
    <location>
        <begin position="109"/>
        <end position="132"/>
    </location>
</feature>